<evidence type="ECO:0000256" key="7">
    <source>
        <dbReference type="HAMAP-Rule" id="MF_02065"/>
    </source>
</evidence>
<comment type="caution">
    <text evidence="8">The sequence shown here is derived from an EMBL/GenBank/DDBJ whole genome shotgun (WGS) entry which is preliminary data.</text>
</comment>
<evidence type="ECO:0000313" key="9">
    <source>
        <dbReference type="Proteomes" id="UP000017813"/>
    </source>
</evidence>
<keyword evidence="9" id="KW-1185">Reference proteome</keyword>
<dbReference type="InterPro" id="IPR003770">
    <property type="entry name" value="MLTG-like"/>
</dbReference>
<dbReference type="Pfam" id="PF02618">
    <property type="entry name" value="YceG"/>
    <property type="match status" value="1"/>
</dbReference>
<comment type="catalytic activity">
    <reaction evidence="7">
        <text>a peptidoglycan chain = a peptidoglycan chain with N-acetyl-1,6-anhydromuramyl-[peptide] at the reducing end + a peptidoglycan chain with N-acetylglucosamine at the non-reducing end.</text>
        <dbReference type="EC" id="4.2.2.29"/>
    </reaction>
</comment>
<organism evidence="8 9">
    <name type="scientific">Simonsiella muelleri ATCC 29453</name>
    <dbReference type="NCBI Taxonomy" id="641147"/>
    <lineage>
        <taxon>Bacteria</taxon>
        <taxon>Pseudomonadati</taxon>
        <taxon>Pseudomonadota</taxon>
        <taxon>Betaproteobacteria</taxon>
        <taxon>Neisseriales</taxon>
        <taxon>Neisseriaceae</taxon>
        <taxon>Simonsiella</taxon>
    </lineage>
</organism>
<dbReference type="eggNOG" id="COG1559">
    <property type="taxonomic scope" value="Bacteria"/>
</dbReference>
<dbReference type="GO" id="GO:0005886">
    <property type="term" value="C:plasma membrane"/>
    <property type="evidence" value="ECO:0007669"/>
    <property type="project" value="UniProtKB-UniRule"/>
</dbReference>
<reference evidence="8 9" key="1">
    <citation type="submission" date="2010-03" db="EMBL/GenBank/DDBJ databases">
        <authorList>
            <consortium name="The Broad Institute Genome Sequencing Platform"/>
            <person name="Ward D."/>
            <person name="Earl A."/>
            <person name="Feldgarden M."/>
            <person name="Gevers D."/>
            <person name="Young S."/>
            <person name="Zeng Q."/>
            <person name="Koehrsen M."/>
            <person name="Alvarado L."/>
            <person name="Berlin A.M."/>
            <person name="Borenstein D."/>
            <person name="Chapman S.B."/>
            <person name="Chen Z."/>
            <person name="Engels R."/>
            <person name="Freedman E."/>
            <person name="Gellesch M."/>
            <person name="Goldberg J."/>
            <person name="Griggs A."/>
            <person name="Gujja S."/>
            <person name="Heilman E.R."/>
            <person name="Heiman D.I."/>
            <person name="Hepburn T.A."/>
            <person name="Howarth C."/>
            <person name="Jen D."/>
            <person name="Larson L."/>
            <person name="Mehta T."/>
            <person name="Park D."/>
            <person name="Pearson M."/>
            <person name="Richards J."/>
            <person name="Roberts A."/>
            <person name="Saif S."/>
            <person name="Shea T.D."/>
            <person name="Shenoy N."/>
            <person name="Sisk P."/>
            <person name="Stolte C."/>
            <person name="Sykes S.N."/>
            <person name="Walk T."/>
            <person name="White J."/>
            <person name="Yandava C."/>
            <person name="Izard J."/>
            <person name="Baranova O.V."/>
            <person name="Blanton J.M."/>
            <person name="Tanner A.C."/>
            <person name="Dewhirst F."/>
            <person name="Haas B."/>
            <person name="Nusbaum C."/>
            <person name="Birren B."/>
        </authorList>
    </citation>
    <scope>NUCLEOTIDE SEQUENCE [LARGE SCALE GENOMIC DNA]</scope>
    <source>
        <strain evidence="8 9">ATCC 29453</strain>
    </source>
</reference>
<dbReference type="KEGG" id="smur:BWP33_09930"/>
<evidence type="ECO:0000256" key="3">
    <source>
        <dbReference type="ARBA" id="ARBA00022989"/>
    </source>
</evidence>
<dbReference type="GO" id="GO:0008932">
    <property type="term" value="F:lytic endotransglycosylase activity"/>
    <property type="evidence" value="ECO:0007669"/>
    <property type="project" value="UniProtKB-UniRule"/>
</dbReference>
<proteinExistence type="inferred from homology"/>
<dbReference type="OrthoDB" id="9814591at2"/>
<dbReference type="EMBL" id="ADCY02000011">
    <property type="protein sequence ID" value="EFG31400.1"/>
    <property type="molecule type" value="Genomic_DNA"/>
</dbReference>
<dbReference type="GO" id="GO:0009252">
    <property type="term" value="P:peptidoglycan biosynthetic process"/>
    <property type="evidence" value="ECO:0007669"/>
    <property type="project" value="UniProtKB-UniRule"/>
</dbReference>
<keyword evidence="3 7" id="KW-1133">Transmembrane helix</keyword>
<dbReference type="Proteomes" id="UP000017813">
    <property type="component" value="Unassembled WGS sequence"/>
</dbReference>
<comment type="function">
    <text evidence="7">Functions as a peptidoglycan terminase that cleaves nascent peptidoglycan strands endolytically to terminate their elongation.</text>
</comment>
<sequence length="334" mass="38193">MIKKFLKILLGFIIPFILFGGVFASLLLIQKDIPQNYRLRIEKGQGLASVSQQLANDNVVYSKLAVRLSGKINGLDNNIRPGSYKIPSKASTWEIVQYLKNKRPDATTVRIIEGLRFKDMRKIINENPDLRHDTRDWSDEQLLVEIDPNAPSTHPEGLFFPESYETDQGNSDLQIYRAAYKMMQTYLNEAWDGRDKDLPYKNPYELLIMASIVEKESAHEGDRKDIAAVFRNRLEKGMRLQTDPTVIYGMGDAYQGNIRRKDLETDTPYNTYTRAGLTPTPIALPSKAALEAAAHPNQNDYLYFVAKMDGTNRSHFSKTLDEHNDAVRQYILKK</sequence>
<dbReference type="Gene3D" id="3.30.1490.480">
    <property type="entry name" value="Endolytic murein transglycosylase"/>
    <property type="match status" value="1"/>
</dbReference>
<dbReference type="AlphaFoldDB" id="V9H925"/>
<dbReference type="PANTHER" id="PTHR30518:SF2">
    <property type="entry name" value="ENDOLYTIC MUREIN TRANSGLYCOSYLASE"/>
    <property type="match status" value="1"/>
</dbReference>
<reference evidence="8 9" key="2">
    <citation type="submission" date="2011-10" db="EMBL/GenBank/DDBJ databases">
        <title>The Genome Sequence of Simonsiella muelleri ATCC 29453.</title>
        <authorList>
            <consortium name="The Broad Institute Genome Sequencing Platform"/>
            <consortium name="The Broad Institute Genome Sequencing Center for Infectious Disease"/>
            <person name="Earl A."/>
            <person name="Ward D."/>
            <person name="Feldgarden M."/>
            <person name="Gevers D."/>
            <person name="Izard J."/>
            <person name="Baranova O.V."/>
            <person name="Blanton J.M."/>
            <person name="Tanner A.C."/>
            <person name="Dewhirst F."/>
            <person name="Young S.K."/>
            <person name="Zeng Q."/>
            <person name="Gargeya S."/>
            <person name="Fitzgerald M."/>
            <person name="Haas B."/>
            <person name="Abouelleil A."/>
            <person name="Alvarado L."/>
            <person name="Arachchi H.M."/>
            <person name="Berlin A."/>
            <person name="Brown A."/>
            <person name="Chapman S.B."/>
            <person name="Chen Z."/>
            <person name="Dunbar C."/>
            <person name="Freedman E."/>
            <person name="Gearin G."/>
            <person name="Goldberg J."/>
            <person name="Griggs A."/>
            <person name="Gujja S."/>
            <person name="Heiman D."/>
            <person name="Howarth C."/>
            <person name="Larson L."/>
            <person name="Lui A."/>
            <person name="MacDonald P.J.P."/>
            <person name="Montmayeur A."/>
            <person name="Murphy C."/>
            <person name="Neiman D."/>
            <person name="Pearson M."/>
            <person name="Priest M."/>
            <person name="Roberts A."/>
            <person name="Saif S."/>
            <person name="Shea T."/>
            <person name="Shenoy N."/>
            <person name="Sisk P."/>
            <person name="Stolte C."/>
            <person name="Sykes S."/>
            <person name="Wortman J."/>
            <person name="Nusbaum C."/>
            <person name="Birren B."/>
        </authorList>
    </citation>
    <scope>NUCLEOTIDE SEQUENCE [LARGE SCALE GENOMIC DNA]</scope>
    <source>
        <strain evidence="8 9">ATCC 29453</strain>
    </source>
</reference>
<keyword evidence="7" id="KW-0997">Cell inner membrane</keyword>
<dbReference type="STRING" id="641147.HMPREF9021_00669"/>
<evidence type="ECO:0000256" key="1">
    <source>
        <dbReference type="ARBA" id="ARBA00022475"/>
    </source>
</evidence>
<dbReference type="RefSeq" id="WP_002641453.1">
    <property type="nucleotide sequence ID" value="NZ_CP019448.1"/>
</dbReference>
<dbReference type="HAMAP" id="MF_02065">
    <property type="entry name" value="MltG"/>
    <property type="match status" value="1"/>
</dbReference>
<dbReference type="PANTHER" id="PTHR30518">
    <property type="entry name" value="ENDOLYTIC MUREIN TRANSGLYCOSYLASE"/>
    <property type="match status" value="1"/>
</dbReference>
<keyword evidence="2 7" id="KW-0812">Transmembrane</keyword>
<dbReference type="GO" id="GO:0071555">
    <property type="term" value="P:cell wall organization"/>
    <property type="evidence" value="ECO:0007669"/>
    <property type="project" value="UniProtKB-KW"/>
</dbReference>
<dbReference type="Gene3D" id="3.30.160.60">
    <property type="entry name" value="Classic Zinc Finger"/>
    <property type="match status" value="1"/>
</dbReference>
<evidence type="ECO:0000313" key="8">
    <source>
        <dbReference type="EMBL" id="EFG31400.1"/>
    </source>
</evidence>
<comment type="similarity">
    <text evidence="7">Belongs to the transglycosylase MltG family.</text>
</comment>
<dbReference type="CDD" id="cd08010">
    <property type="entry name" value="MltG_like"/>
    <property type="match status" value="1"/>
</dbReference>
<keyword evidence="4 7" id="KW-0472">Membrane</keyword>
<name>V9H925_9NEIS</name>
<evidence type="ECO:0000256" key="2">
    <source>
        <dbReference type="ARBA" id="ARBA00022692"/>
    </source>
</evidence>
<accession>V9H925</accession>
<dbReference type="NCBIfam" id="TIGR00247">
    <property type="entry name" value="endolytic transglycosylase MltG"/>
    <property type="match status" value="1"/>
</dbReference>
<dbReference type="HOGENOM" id="CLU_025574_0_2_4"/>
<keyword evidence="5 7" id="KW-0456">Lyase</keyword>
<evidence type="ECO:0000256" key="6">
    <source>
        <dbReference type="ARBA" id="ARBA00023316"/>
    </source>
</evidence>
<protein>
    <recommendedName>
        <fullName evidence="7">Endolytic murein transglycosylase</fullName>
        <ecNumber evidence="7">4.2.2.29</ecNumber>
    </recommendedName>
    <alternativeName>
        <fullName evidence="7">Peptidoglycan lytic transglycosylase</fullName>
    </alternativeName>
    <alternativeName>
        <fullName evidence="7">Peptidoglycan polymerization terminase</fullName>
    </alternativeName>
</protein>
<keyword evidence="6 7" id="KW-0961">Cell wall biogenesis/degradation</keyword>
<gene>
    <name evidence="7" type="primary">mltG</name>
    <name evidence="8" type="ORF">HMPREF9021_00669</name>
</gene>
<evidence type="ECO:0000256" key="5">
    <source>
        <dbReference type="ARBA" id="ARBA00023239"/>
    </source>
</evidence>
<evidence type="ECO:0000256" key="4">
    <source>
        <dbReference type="ARBA" id="ARBA00023136"/>
    </source>
</evidence>
<keyword evidence="1 7" id="KW-1003">Cell membrane</keyword>
<feature type="site" description="Important for catalytic activity" evidence="7">
    <location>
        <position position="216"/>
    </location>
</feature>
<dbReference type="EC" id="4.2.2.29" evidence="7"/>